<reference evidence="2 3" key="2">
    <citation type="journal article" date="2017" name="Nature">
        <title>The Apostasia genome and the evolution of orchids.</title>
        <authorList>
            <person name="Zhang G.Q."/>
            <person name="Liu K.W."/>
            <person name="Li Z."/>
            <person name="Lohaus R."/>
            <person name="Hsiao Y.Y."/>
            <person name="Niu S.C."/>
            <person name="Wang J.Y."/>
            <person name="Lin Y.C."/>
            <person name="Xu Q."/>
            <person name="Chen L.J."/>
            <person name="Yoshida K."/>
            <person name="Fujiwara S."/>
            <person name="Wang Z.W."/>
            <person name="Zhang Y.Q."/>
            <person name="Mitsuda N."/>
            <person name="Wang M."/>
            <person name="Liu G.H."/>
            <person name="Pecoraro L."/>
            <person name="Huang H.X."/>
            <person name="Xiao X.J."/>
            <person name="Lin M."/>
            <person name="Wu X.Y."/>
            <person name="Wu W.L."/>
            <person name="Chen Y.Y."/>
            <person name="Chang S.B."/>
            <person name="Sakamoto S."/>
            <person name="Ohme-Takagi M."/>
            <person name="Yagi M."/>
            <person name="Zeng S.J."/>
            <person name="Shen C.Y."/>
            <person name="Yeh C.M."/>
            <person name="Luo Y.B."/>
            <person name="Tsai W.C."/>
            <person name="Van de Peer Y."/>
            <person name="Liu Z.J."/>
        </authorList>
    </citation>
    <scope>NUCLEOTIDE SEQUENCE [LARGE SCALE GENOMIC DNA]</scope>
    <source>
        <tissue evidence="2">The whole plant</tissue>
    </source>
</reference>
<dbReference type="InterPro" id="IPR013103">
    <property type="entry name" value="RVT_2"/>
</dbReference>
<evidence type="ECO:0000313" key="3">
    <source>
        <dbReference type="Proteomes" id="UP000233837"/>
    </source>
</evidence>
<dbReference type="Proteomes" id="UP000233837">
    <property type="component" value="Unassembled WGS sequence"/>
</dbReference>
<dbReference type="SUPFAM" id="SSF56672">
    <property type="entry name" value="DNA/RNA polymerases"/>
    <property type="match status" value="1"/>
</dbReference>
<dbReference type="STRING" id="906689.A0A2I0WUX0"/>
<sequence length="213" mass="24319">MPTIRLLLAIAINRQWPVLQLDISNAFLHGDLLDDIYMRQSLGFTDATSPNFVCKLHKSLYGLKQAPRQWFQKLTSFLQTKGFRFSRSDPSLLLFTQNQVQIYFLIYVDNILVTGNDQSAVQFLLKDLKANFALKQPSPISLFLGIQVHKFMIDYILSQAHFAQKILTDAGFADCKSAPTPISPNSNQLHSNPQPFHDPTFYRRIAVRSNICQ</sequence>
<dbReference type="InterPro" id="IPR043502">
    <property type="entry name" value="DNA/RNA_pol_sf"/>
</dbReference>
<dbReference type="AlphaFoldDB" id="A0A2I0WUX0"/>
<evidence type="ECO:0000313" key="2">
    <source>
        <dbReference type="EMBL" id="PKU79441.1"/>
    </source>
</evidence>
<gene>
    <name evidence="2" type="ORF">MA16_Dca000786</name>
</gene>
<evidence type="ECO:0000259" key="1">
    <source>
        <dbReference type="Pfam" id="PF07727"/>
    </source>
</evidence>
<name>A0A2I0WUX0_9ASPA</name>
<accession>A0A2I0WUX0</accession>
<keyword evidence="3" id="KW-1185">Reference proteome</keyword>
<proteinExistence type="predicted"/>
<protein>
    <submittedName>
        <fullName evidence="2">Retrovirus-related Pol polyprotein from transposon TNT 1-94</fullName>
    </submittedName>
</protein>
<feature type="domain" description="Reverse transcriptase Ty1/copia-type" evidence="1">
    <location>
        <begin position="3"/>
        <end position="183"/>
    </location>
</feature>
<dbReference type="EMBL" id="KZ502442">
    <property type="protein sequence ID" value="PKU79441.1"/>
    <property type="molecule type" value="Genomic_DNA"/>
</dbReference>
<reference evidence="2 3" key="1">
    <citation type="journal article" date="2016" name="Sci. Rep.">
        <title>The Dendrobium catenatum Lindl. genome sequence provides insights into polysaccharide synthase, floral development and adaptive evolution.</title>
        <authorList>
            <person name="Zhang G.Q."/>
            <person name="Xu Q."/>
            <person name="Bian C."/>
            <person name="Tsai W.C."/>
            <person name="Yeh C.M."/>
            <person name="Liu K.W."/>
            <person name="Yoshida K."/>
            <person name="Zhang L.S."/>
            <person name="Chang S.B."/>
            <person name="Chen F."/>
            <person name="Shi Y."/>
            <person name="Su Y.Y."/>
            <person name="Zhang Y.Q."/>
            <person name="Chen L.J."/>
            <person name="Yin Y."/>
            <person name="Lin M."/>
            <person name="Huang H."/>
            <person name="Deng H."/>
            <person name="Wang Z.W."/>
            <person name="Zhu S.L."/>
            <person name="Zhao X."/>
            <person name="Deng C."/>
            <person name="Niu S.C."/>
            <person name="Huang J."/>
            <person name="Wang M."/>
            <person name="Liu G.H."/>
            <person name="Yang H.J."/>
            <person name="Xiao X.J."/>
            <person name="Hsiao Y.Y."/>
            <person name="Wu W.L."/>
            <person name="Chen Y.Y."/>
            <person name="Mitsuda N."/>
            <person name="Ohme-Takagi M."/>
            <person name="Luo Y.B."/>
            <person name="Van de Peer Y."/>
            <person name="Liu Z.J."/>
        </authorList>
    </citation>
    <scope>NUCLEOTIDE SEQUENCE [LARGE SCALE GENOMIC DNA]</scope>
    <source>
        <tissue evidence="2">The whole plant</tissue>
    </source>
</reference>
<organism evidence="2 3">
    <name type="scientific">Dendrobium catenatum</name>
    <dbReference type="NCBI Taxonomy" id="906689"/>
    <lineage>
        <taxon>Eukaryota</taxon>
        <taxon>Viridiplantae</taxon>
        <taxon>Streptophyta</taxon>
        <taxon>Embryophyta</taxon>
        <taxon>Tracheophyta</taxon>
        <taxon>Spermatophyta</taxon>
        <taxon>Magnoliopsida</taxon>
        <taxon>Liliopsida</taxon>
        <taxon>Asparagales</taxon>
        <taxon>Orchidaceae</taxon>
        <taxon>Epidendroideae</taxon>
        <taxon>Malaxideae</taxon>
        <taxon>Dendrobiinae</taxon>
        <taxon>Dendrobium</taxon>
    </lineage>
</organism>
<dbReference type="Pfam" id="PF07727">
    <property type="entry name" value="RVT_2"/>
    <property type="match status" value="1"/>
</dbReference>